<protein>
    <recommendedName>
        <fullName evidence="1">Rhodanese domain-containing protein</fullName>
    </recommendedName>
</protein>
<dbReference type="STRING" id="1344003.SAMN05445060_0322"/>
<evidence type="ECO:0000259" key="1">
    <source>
        <dbReference type="PROSITE" id="PS50206"/>
    </source>
</evidence>
<dbReference type="Proteomes" id="UP000186218">
    <property type="component" value="Unassembled WGS sequence"/>
</dbReference>
<dbReference type="RefSeq" id="WP_076475877.1">
    <property type="nucleotide sequence ID" value="NZ_FTNT01000001.1"/>
</dbReference>
<gene>
    <name evidence="2" type="ORF">SAMN05445060_0322</name>
</gene>
<reference evidence="2 3" key="1">
    <citation type="submission" date="2017-01" db="EMBL/GenBank/DDBJ databases">
        <authorList>
            <person name="Mah S.A."/>
            <person name="Swanson W.J."/>
            <person name="Moy G.W."/>
            <person name="Vacquier V.D."/>
        </authorList>
    </citation>
    <scope>NUCLEOTIDE SEQUENCE [LARGE SCALE GENOMIC DNA]</scope>
    <source>
        <strain evidence="2 3">CPCC 203464</strain>
    </source>
</reference>
<name>A0A1N7CRJ4_9NOCA</name>
<dbReference type="InterPro" id="IPR036873">
    <property type="entry name" value="Rhodanese-like_dom_sf"/>
</dbReference>
<dbReference type="AlphaFoldDB" id="A0A1N7CRJ4"/>
<keyword evidence="3" id="KW-1185">Reference proteome</keyword>
<organism evidence="2 3">
    <name type="scientific">Williamsia sterculiae</name>
    <dbReference type="NCBI Taxonomy" id="1344003"/>
    <lineage>
        <taxon>Bacteria</taxon>
        <taxon>Bacillati</taxon>
        <taxon>Actinomycetota</taxon>
        <taxon>Actinomycetes</taxon>
        <taxon>Mycobacteriales</taxon>
        <taxon>Nocardiaceae</taxon>
        <taxon>Williamsia</taxon>
    </lineage>
</organism>
<dbReference type="InterPro" id="IPR001763">
    <property type="entry name" value="Rhodanese-like_dom"/>
</dbReference>
<sequence>MSTALASDISVPTVHGPEAPVVATGLPSRISVSAEQLVAVAASGTIVVDIRDQRQRDTGGVLPGALALDESTLLSRLTPGGDASLRIATSAARWVLVSEDGHTAEWLAWQLQARGVHGAIFVAGGHRAIRRVRPVLAPSAQSRRDLEVLAAH</sequence>
<evidence type="ECO:0000313" key="2">
    <source>
        <dbReference type="EMBL" id="SIR66288.1"/>
    </source>
</evidence>
<proteinExistence type="predicted"/>
<accession>A0A1N7CRJ4</accession>
<dbReference type="SUPFAM" id="SSF52821">
    <property type="entry name" value="Rhodanese/Cell cycle control phosphatase"/>
    <property type="match status" value="1"/>
</dbReference>
<dbReference type="Gene3D" id="3.40.250.10">
    <property type="entry name" value="Rhodanese-like domain"/>
    <property type="match status" value="1"/>
</dbReference>
<dbReference type="EMBL" id="FTNT01000001">
    <property type="protein sequence ID" value="SIR66288.1"/>
    <property type="molecule type" value="Genomic_DNA"/>
</dbReference>
<evidence type="ECO:0000313" key="3">
    <source>
        <dbReference type="Proteomes" id="UP000186218"/>
    </source>
</evidence>
<dbReference type="OrthoDB" id="4376020at2"/>
<dbReference type="PROSITE" id="PS50206">
    <property type="entry name" value="RHODANESE_3"/>
    <property type="match status" value="1"/>
</dbReference>
<feature type="domain" description="Rhodanese" evidence="1">
    <location>
        <begin position="41"/>
        <end position="138"/>
    </location>
</feature>